<sequence>MSNLIHLNEKDNVAMASVSLEKGTKIKTHDLVCNTVIPAGHKVAIYDIPKEDPIYKYGDIIGYALEHIKKGDHVHSHNLYLKKASCEHSCESPHDHFPLKTKSERSFFKGYIRPGGKIGTRNYIGILSTVNCSASICHFIADGANKAFKEKYPSIDGFVGLGHGAGCCMTIGGEGLTILQKTMAGFIRNPNFGGILVVGLGCEVNRISDFFNAMSLNEGSLLKTLDIQDSGGTENTVIKAMTLIQEMIPPVAAAKREPVSAANLILGLECGGSDAYSGITANPSLGAAADLLVQDGGTVILSETPEIYGAEHLLIRRAVNCRVADKLIEKIKWWEAYTEKNGAQINNNPTPGNKDGGISTILEKSLGAVAKGGNTPLQEVYSYAEPVLSKGMVFMDTPGYDIVSITGMIAGGANMIGFTSGRGTVVGFKPVPCLKLASNTHMYDRMKGDMDINCGPVLDAGVSVKDMGLSIYKTILETASGSKSKSEIFGYGDHEFVPWHIGAVL</sequence>
<evidence type="ECO:0000313" key="4">
    <source>
        <dbReference type="EMBL" id="EMS81633.1"/>
    </source>
</evidence>
<accession>S0G2Q2</accession>
<organism evidence="4 5">
    <name type="scientific">Desulfotignum phosphitoxidans DSM 13687</name>
    <dbReference type="NCBI Taxonomy" id="1286635"/>
    <lineage>
        <taxon>Bacteria</taxon>
        <taxon>Pseudomonadati</taxon>
        <taxon>Thermodesulfobacteriota</taxon>
        <taxon>Desulfobacteria</taxon>
        <taxon>Desulfobacterales</taxon>
        <taxon>Desulfobacteraceae</taxon>
        <taxon>Desulfotignum</taxon>
    </lineage>
</organism>
<dbReference type="PANTHER" id="PTHR30536:SF5">
    <property type="entry name" value="ALTRONATE DEHYDRATASE"/>
    <property type="match status" value="1"/>
</dbReference>
<dbReference type="InterPro" id="IPR044144">
    <property type="entry name" value="SAF_UxaA/GarD"/>
</dbReference>
<comment type="caution">
    <text evidence="4">The sequence shown here is derived from an EMBL/GenBank/DDBJ whole genome shotgun (WGS) entry which is preliminary data.</text>
</comment>
<keyword evidence="2 4" id="KW-0456">Lyase</keyword>
<dbReference type="GO" id="GO:0019698">
    <property type="term" value="P:D-galacturonate catabolic process"/>
    <property type="evidence" value="ECO:0007669"/>
    <property type="project" value="TreeGrafter"/>
</dbReference>
<feature type="domain" description="SAF" evidence="3">
    <location>
        <begin position="11"/>
        <end position="80"/>
    </location>
</feature>
<dbReference type="SMART" id="SM00858">
    <property type="entry name" value="SAF"/>
    <property type="match status" value="1"/>
</dbReference>
<evidence type="ECO:0000256" key="2">
    <source>
        <dbReference type="ARBA" id="ARBA00023239"/>
    </source>
</evidence>
<dbReference type="AlphaFoldDB" id="S0G2Q2"/>
<dbReference type="InterPro" id="IPR052172">
    <property type="entry name" value="UxaA_altronate/galactarate_dh"/>
</dbReference>
<dbReference type="Pfam" id="PF20629">
    <property type="entry name" value="GD_AH_C"/>
    <property type="match status" value="1"/>
</dbReference>
<dbReference type="Proteomes" id="UP000014216">
    <property type="component" value="Unassembled WGS sequence"/>
</dbReference>
<dbReference type="RefSeq" id="WP_006964391.1">
    <property type="nucleotide sequence ID" value="NZ_APJX01000001.1"/>
</dbReference>
<name>S0G2Q2_9BACT</name>
<protein>
    <submittedName>
        <fullName evidence="4">D-galactarate dehydratase GarD</fullName>
        <ecNumber evidence="4">4.2.1.42</ecNumber>
    </submittedName>
</protein>
<dbReference type="InterPro" id="IPR048332">
    <property type="entry name" value="GD_AH_C"/>
</dbReference>
<dbReference type="InterPro" id="IPR013974">
    <property type="entry name" value="SAF"/>
</dbReference>
<dbReference type="CDD" id="cd11613">
    <property type="entry name" value="SAF_AH_GD"/>
    <property type="match status" value="1"/>
</dbReference>
<proteinExistence type="inferred from homology"/>
<dbReference type="InterPro" id="IPR007392">
    <property type="entry name" value="GD_AH_second"/>
</dbReference>
<keyword evidence="5" id="KW-1185">Reference proteome</keyword>
<dbReference type="Pfam" id="PF04295">
    <property type="entry name" value="GD_AH_second"/>
    <property type="match status" value="1"/>
</dbReference>
<reference evidence="4 5" key="1">
    <citation type="journal article" date="2013" name="Genome Announc.">
        <title>Draft Genome Sequence of Desulfotignum phosphitoxidans DSM 13687 Strain FiPS-3.</title>
        <authorList>
            <person name="Poehlein A."/>
            <person name="Daniel R."/>
            <person name="Simeonova D.D."/>
        </authorList>
    </citation>
    <scope>NUCLEOTIDE SEQUENCE [LARGE SCALE GENOMIC DNA]</scope>
    <source>
        <strain evidence="4 5">DSM 13687</strain>
    </source>
</reference>
<dbReference type="OrthoDB" id="9804574at2"/>
<dbReference type="EC" id="4.2.1.42" evidence="4"/>
<dbReference type="PANTHER" id="PTHR30536">
    <property type="entry name" value="ALTRONATE/GALACTARATE DEHYDRATASE"/>
    <property type="match status" value="1"/>
</dbReference>
<dbReference type="Pfam" id="PF08666">
    <property type="entry name" value="SAF"/>
    <property type="match status" value="1"/>
</dbReference>
<dbReference type="GO" id="GO:0008867">
    <property type="term" value="F:galactarate dehydratase activity"/>
    <property type="evidence" value="ECO:0007669"/>
    <property type="project" value="UniProtKB-EC"/>
</dbReference>
<dbReference type="EMBL" id="APJX01000001">
    <property type="protein sequence ID" value="EMS81633.1"/>
    <property type="molecule type" value="Genomic_DNA"/>
</dbReference>
<gene>
    <name evidence="4" type="primary">garD</name>
    <name evidence="4" type="ORF">Dpo_1c07740</name>
</gene>
<evidence type="ECO:0000313" key="5">
    <source>
        <dbReference type="Proteomes" id="UP000014216"/>
    </source>
</evidence>
<evidence type="ECO:0000256" key="1">
    <source>
        <dbReference type="ARBA" id="ARBA00010986"/>
    </source>
</evidence>
<dbReference type="PATRIC" id="fig|1286635.3.peg.809"/>
<comment type="similarity">
    <text evidence="1">Belongs to the UxaA family.</text>
</comment>
<evidence type="ECO:0000259" key="3">
    <source>
        <dbReference type="SMART" id="SM00858"/>
    </source>
</evidence>
<dbReference type="Gene3D" id="2.30.130.110">
    <property type="match status" value="1"/>
</dbReference>